<dbReference type="PANTHER" id="PTHR42764:SF1">
    <property type="entry name" value="PHOSPHONATES UTILIZATION ATP-BINDING PROTEIN PHNK-RELATED"/>
    <property type="match status" value="1"/>
</dbReference>
<dbReference type="InterPro" id="IPR003593">
    <property type="entry name" value="AAA+_ATPase"/>
</dbReference>
<dbReference type="InterPro" id="IPR012700">
    <property type="entry name" value="PhnK"/>
</dbReference>
<keyword evidence="4" id="KW-0067">ATP-binding</keyword>
<evidence type="ECO:0000256" key="1">
    <source>
        <dbReference type="ARBA" id="ARBA00022448"/>
    </source>
</evidence>
<dbReference type="InterPro" id="IPR017871">
    <property type="entry name" value="ABC_transporter-like_CS"/>
</dbReference>
<dbReference type="Pfam" id="PF00005">
    <property type="entry name" value="ABC_tran"/>
    <property type="match status" value="1"/>
</dbReference>
<dbReference type="NCBIfam" id="TIGR02323">
    <property type="entry name" value="CP_lyasePhnK"/>
    <property type="match status" value="1"/>
</dbReference>
<keyword evidence="2" id="KW-1003">Cell membrane</keyword>
<dbReference type="EMBL" id="CP091511">
    <property type="protein sequence ID" value="UOO88966.1"/>
    <property type="molecule type" value="Genomic_DNA"/>
</dbReference>
<accession>A0ABY4DZQ0</accession>
<evidence type="ECO:0000259" key="5">
    <source>
        <dbReference type="PROSITE" id="PS50893"/>
    </source>
</evidence>
<dbReference type="PIRSF" id="PIRSF037116">
    <property type="entry name" value="CP_lyase_PhnK"/>
    <property type="match status" value="1"/>
</dbReference>
<dbReference type="RefSeq" id="WP_082625683.1">
    <property type="nucleotide sequence ID" value="NZ_CABKVG010000010.1"/>
</dbReference>
<evidence type="ECO:0000256" key="3">
    <source>
        <dbReference type="ARBA" id="ARBA00022741"/>
    </source>
</evidence>
<dbReference type="SUPFAM" id="SSF52540">
    <property type="entry name" value="P-loop containing nucleoside triphosphate hydrolases"/>
    <property type="match status" value="1"/>
</dbReference>
<evidence type="ECO:0000256" key="4">
    <source>
        <dbReference type="ARBA" id="ARBA00022840"/>
    </source>
</evidence>
<dbReference type="GO" id="GO:0016829">
    <property type="term" value="F:lyase activity"/>
    <property type="evidence" value="ECO:0007669"/>
    <property type="project" value="UniProtKB-KW"/>
</dbReference>
<keyword evidence="3" id="KW-0547">Nucleotide-binding</keyword>
<dbReference type="InterPro" id="IPR003439">
    <property type="entry name" value="ABC_transporter-like_ATP-bd"/>
</dbReference>
<dbReference type="PROSITE" id="PS50893">
    <property type="entry name" value="ABC_TRANSPORTER_2"/>
    <property type="match status" value="1"/>
</dbReference>
<dbReference type="Pfam" id="PF08352">
    <property type="entry name" value="oligo_HPY"/>
    <property type="match status" value="1"/>
</dbReference>
<evidence type="ECO:0000313" key="7">
    <source>
        <dbReference type="Proteomes" id="UP000832011"/>
    </source>
</evidence>
<proteinExistence type="predicted"/>
<dbReference type="Proteomes" id="UP000832011">
    <property type="component" value="Chromosome"/>
</dbReference>
<keyword evidence="2" id="KW-0472">Membrane</keyword>
<dbReference type="PROSITE" id="PS00211">
    <property type="entry name" value="ABC_TRANSPORTER_1"/>
    <property type="match status" value="1"/>
</dbReference>
<keyword evidence="1" id="KW-0813">Transport</keyword>
<dbReference type="PANTHER" id="PTHR42764">
    <property type="entry name" value="PHOSPHONATES UTILIZATION ATP-BINDING PROTEIN PHNK-RELATED"/>
    <property type="match status" value="1"/>
</dbReference>
<evidence type="ECO:0000256" key="2">
    <source>
        <dbReference type="ARBA" id="ARBA00022475"/>
    </source>
</evidence>
<dbReference type="InterPro" id="IPR013563">
    <property type="entry name" value="Oligopep_ABC_C"/>
</dbReference>
<protein>
    <submittedName>
        <fullName evidence="6">Phosphonate C-P lyase system protein PhnK</fullName>
    </submittedName>
</protein>
<sequence>MNISVDSMKHSPSAPWAQKLADIQPLLQVRGLTKLYGPEQGCQKVDFDLYPGEVLGIVGESGSGKSTLLSLLSGRVLPDGGELIYIRGDGEQVEVYDSSEAERRQLLRTEWGFVEQHARDGLRMDVSAGANIAERLMAQGVRHYGYLHDSAAEWLTQVEIDASRINDLPRTFSGGMQQRLQIARNLISKPRLVFMDEPTSSLDVSVQAKLLDLIRSLVRKYQLSIILVTHDLAVARLLADRLLVMQRSHVVESGLTDQILDDPQHPYTQLLVSSILQA</sequence>
<feature type="domain" description="ABC transporter" evidence="5">
    <location>
        <begin position="27"/>
        <end position="272"/>
    </location>
</feature>
<evidence type="ECO:0000313" key="6">
    <source>
        <dbReference type="EMBL" id="UOO88966.1"/>
    </source>
</evidence>
<reference evidence="6 7" key="1">
    <citation type="journal article" date="2022" name="Res Sq">
        <title>Evolution of multicellular longitudinally dividing oral cavity symbionts (Neisseriaceae).</title>
        <authorList>
            <person name="Nyongesa S."/>
            <person name="Weber P."/>
            <person name="Bernet E."/>
            <person name="Pullido F."/>
            <person name="Nieckarz M."/>
            <person name="Delaby M."/>
            <person name="Nieves C."/>
            <person name="Viehboeck T."/>
            <person name="Krause N."/>
            <person name="Rivera-Millot A."/>
            <person name="Nakamura A."/>
            <person name="Vischer N."/>
            <person name="VanNieuwenhze M."/>
            <person name="Brun Y."/>
            <person name="Cava F."/>
            <person name="Bulgheresi S."/>
            <person name="Veyrier F."/>
        </authorList>
    </citation>
    <scope>NUCLEOTIDE SEQUENCE [LARGE SCALE GENOMIC DNA]</scope>
    <source>
        <strain evidence="6 7">SN4</strain>
    </source>
</reference>
<gene>
    <name evidence="6" type="primary">phnK</name>
    <name evidence="6" type="ORF">LVJ82_16190</name>
</gene>
<dbReference type="Gene3D" id="3.40.50.300">
    <property type="entry name" value="P-loop containing nucleotide triphosphate hydrolases"/>
    <property type="match status" value="1"/>
</dbReference>
<organism evidence="6 7">
    <name type="scientific">Vitreoscilla massiliensis</name>
    <dbReference type="NCBI Taxonomy" id="1689272"/>
    <lineage>
        <taxon>Bacteria</taxon>
        <taxon>Pseudomonadati</taxon>
        <taxon>Pseudomonadota</taxon>
        <taxon>Betaproteobacteria</taxon>
        <taxon>Neisseriales</taxon>
        <taxon>Neisseriaceae</taxon>
        <taxon>Vitreoscilla</taxon>
    </lineage>
</organism>
<dbReference type="InterPro" id="IPR027417">
    <property type="entry name" value="P-loop_NTPase"/>
</dbReference>
<keyword evidence="7" id="KW-1185">Reference proteome</keyword>
<dbReference type="SMART" id="SM00382">
    <property type="entry name" value="AAA"/>
    <property type="match status" value="1"/>
</dbReference>
<name>A0ABY4DZQ0_9NEIS</name>
<keyword evidence="6" id="KW-0456">Lyase</keyword>